<sequence length="59" mass="6047">MALRGTFQEPGDLCELGSAAEAAEGSGVVHDVLSVPGDTRRRGVGSRREAGHTSVGLLI</sequence>
<organism evidence="2 3">
    <name type="scientific">Streptomyces caniferus</name>
    <dbReference type="NCBI Taxonomy" id="285557"/>
    <lineage>
        <taxon>Bacteria</taxon>
        <taxon>Bacillati</taxon>
        <taxon>Actinomycetota</taxon>
        <taxon>Actinomycetes</taxon>
        <taxon>Kitasatosporales</taxon>
        <taxon>Streptomycetaceae</taxon>
        <taxon>Streptomyces</taxon>
    </lineage>
</organism>
<evidence type="ECO:0000313" key="2">
    <source>
        <dbReference type="EMBL" id="GFE08177.1"/>
    </source>
</evidence>
<dbReference type="AlphaFoldDB" id="A0A640SAK9"/>
<feature type="compositionally biased region" description="Basic and acidic residues" evidence="1">
    <location>
        <begin position="38"/>
        <end position="51"/>
    </location>
</feature>
<gene>
    <name evidence="2" type="ORF">Scani_44450</name>
</gene>
<dbReference type="Proteomes" id="UP000435837">
    <property type="component" value="Unassembled WGS sequence"/>
</dbReference>
<proteinExistence type="predicted"/>
<evidence type="ECO:0000313" key="3">
    <source>
        <dbReference type="Proteomes" id="UP000435837"/>
    </source>
</evidence>
<protein>
    <submittedName>
        <fullName evidence="2">Uncharacterized protein</fullName>
    </submittedName>
</protein>
<feature type="region of interest" description="Disordered" evidence="1">
    <location>
        <begin position="33"/>
        <end position="59"/>
    </location>
</feature>
<accession>A0A640SAK9</accession>
<evidence type="ECO:0000256" key="1">
    <source>
        <dbReference type="SAM" id="MobiDB-lite"/>
    </source>
</evidence>
<dbReference type="EMBL" id="BLIN01000005">
    <property type="protein sequence ID" value="GFE08177.1"/>
    <property type="molecule type" value="Genomic_DNA"/>
</dbReference>
<comment type="caution">
    <text evidence="2">The sequence shown here is derived from an EMBL/GenBank/DDBJ whole genome shotgun (WGS) entry which is preliminary data.</text>
</comment>
<name>A0A640SAK9_9ACTN</name>
<reference evidence="2 3" key="1">
    <citation type="submission" date="2019-12" db="EMBL/GenBank/DDBJ databases">
        <title>Whole genome shotgun sequence of Streptomyces caniferus NBRC 15389.</title>
        <authorList>
            <person name="Ichikawa N."/>
            <person name="Kimura A."/>
            <person name="Kitahashi Y."/>
            <person name="Komaki H."/>
            <person name="Tamura T."/>
        </authorList>
    </citation>
    <scope>NUCLEOTIDE SEQUENCE [LARGE SCALE GENOMIC DNA]</scope>
    <source>
        <strain evidence="2 3">NBRC 15389</strain>
    </source>
</reference>